<dbReference type="Pfam" id="PF03453">
    <property type="entry name" value="MoeA_N"/>
    <property type="match status" value="1"/>
</dbReference>
<dbReference type="FunFam" id="3.40.980.10:FF:000004">
    <property type="entry name" value="Molybdopterin molybdenumtransferase"/>
    <property type="match status" value="1"/>
</dbReference>
<comment type="cofactor">
    <cofactor evidence="1 11">
        <name>Mg(2+)</name>
        <dbReference type="ChEBI" id="CHEBI:18420"/>
    </cofactor>
</comment>
<evidence type="ECO:0000256" key="2">
    <source>
        <dbReference type="ARBA" id="ARBA00002901"/>
    </source>
</evidence>
<feature type="domain" description="MoaB/Mog" evidence="12">
    <location>
        <begin position="198"/>
        <end position="335"/>
    </location>
</feature>
<protein>
    <recommendedName>
        <fullName evidence="11">Molybdopterin molybdenumtransferase</fullName>
        <ecNumber evidence="11">2.10.1.1</ecNumber>
    </recommendedName>
</protein>
<dbReference type="InterPro" id="IPR005110">
    <property type="entry name" value="MoeA_linker/N"/>
</dbReference>
<comment type="catalytic activity">
    <reaction evidence="10">
        <text>adenylyl-molybdopterin + molybdate = Mo-molybdopterin + AMP + H(+)</text>
        <dbReference type="Rhea" id="RHEA:35047"/>
        <dbReference type="ChEBI" id="CHEBI:15378"/>
        <dbReference type="ChEBI" id="CHEBI:36264"/>
        <dbReference type="ChEBI" id="CHEBI:62727"/>
        <dbReference type="ChEBI" id="CHEBI:71302"/>
        <dbReference type="ChEBI" id="CHEBI:456215"/>
        <dbReference type="EC" id="2.10.1.1"/>
    </reaction>
</comment>
<dbReference type="Gene3D" id="2.170.190.11">
    <property type="entry name" value="Molybdopterin biosynthesis moea protein, domain 3"/>
    <property type="match status" value="1"/>
</dbReference>
<dbReference type="PROSITE" id="PS01079">
    <property type="entry name" value="MOCF_BIOSYNTHESIS_2"/>
    <property type="match status" value="1"/>
</dbReference>
<accession>A0A2G6E324</accession>
<evidence type="ECO:0000256" key="5">
    <source>
        <dbReference type="ARBA" id="ARBA00022505"/>
    </source>
</evidence>
<keyword evidence="8 11" id="KW-0460">Magnesium</keyword>
<sequence length="431" mass="46975">MEQAGSVKLNPLKIAGDAMISVQDVRDTILGCIPLPSMERVELFSSLGRILAEDLVSPYDVPPYDNSAMDGYALRSSDLQGTLPDNPAVLEVIEDLPAGYVSRHTVESGQAIRIMTGAPIPAGCDAVVRVEDTMRGEGRQVLVLKEVPPQSYVRPSGEDVKQGDVILRKGQMLRPAEIGLLSSVGRSMVQVFQQVRVAIFSTGDELAEIDEPVKAGRIFNANDYSLAALTLESGAVPVRLGIARDRREDLERKIVQGLRADVLISSGGVSVGDYDLTGDMLRKRDAALQSWKVCMKPGKPLVFGNIDGIPIFALPGNPVSAMVSFEVFVRPALLKMMGHHRIYRAIVHAALKEDLLKEDERKHFVRVALRKEDDRVTASITGRQGSNILRSLSKANGLAVIDEERMIVKAGETVPVMLLDDSLITSEERAF</sequence>
<gene>
    <name evidence="13" type="ORF">CSB45_11785</name>
</gene>
<comment type="function">
    <text evidence="2 11">Catalyzes the insertion of molybdate into adenylated molybdopterin with the concomitant release of AMP.</text>
</comment>
<reference evidence="13 14" key="1">
    <citation type="submission" date="2017-10" db="EMBL/GenBank/DDBJ databases">
        <title>Novel microbial diversity and functional potential in the marine mammal oral microbiome.</title>
        <authorList>
            <person name="Dudek N.K."/>
            <person name="Sun C.L."/>
            <person name="Burstein D."/>
            <person name="Kantor R.S."/>
            <person name="Aliaga Goltsman D.S."/>
            <person name="Bik E.M."/>
            <person name="Thomas B.C."/>
            <person name="Banfield J.F."/>
            <person name="Relman D.A."/>
        </authorList>
    </citation>
    <scope>NUCLEOTIDE SEQUENCE [LARGE SCALE GENOMIC DNA]</scope>
    <source>
        <strain evidence="13">DOLZORAL124_49_17</strain>
    </source>
</reference>
<dbReference type="Gene3D" id="3.40.980.10">
    <property type="entry name" value="MoaB/Mog-like domain"/>
    <property type="match status" value="1"/>
</dbReference>
<comment type="pathway">
    <text evidence="3 11">Cofactor biosynthesis; molybdopterin biosynthesis.</text>
</comment>
<dbReference type="CDD" id="cd00887">
    <property type="entry name" value="MoeA"/>
    <property type="match status" value="1"/>
</dbReference>
<dbReference type="NCBIfam" id="TIGR00177">
    <property type="entry name" value="molyb_syn"/>
    <property type="match status" value="1"/>
</dbReference>
<dbReference type="SUPFAM" id="SSF63882">
    <property type="entry name" value="MoeA N-terminal region -like"/>
    <property type="match status" value="1"/>
</dbReference>
<dbReference type="InterPro" id="IPR005111">
    <property type="entry name" value="MoeA_C_domain_IV"/>
</dbReference>
<dbReference type="GO" id="GO:0005829">
    <property type="term" value="C:cytosol"/>
    <property type="evidence" value="ECO:0007669"/>
    <property type="project" value="TreeGrafter"/>
</dbReference>
<organism evidence="13 14">
    <name type="scientific">candidate division KSB3 bacterium</name>
    <dbReference type="NCBI Taxonomy" id="2044937"/>
    <lineage>
        <taxon>Bacteria</taxon>
        <taxon>candidate division KSB3</taxon>
    </lineage>
</organism>
<evidence type="ECO:0000313" key="13">
    <source>
        <dbReference type="EMBL" id="PID56357.1"/>
    </source>
</evidence>
<dbReference type="GO" id="GO:0046872">
    <property type="term" value="F:metal ion binding"/>
    <property type="evidence" value="ECO:0007669"/>
    <property type="project" value="UniProtKB-UniRule"/>
</dbReference>
<dbReference type="Proteomes" id="UP000229740">
    <property type="component" value="Unassembled WGS sequence"/>
</dbReference>
<name>A0A2G6E324_9BACT</name>
<evidence type="ECO:0000256" key="9">
    <source>
        <dbReference type="ARBA" id="ARBA00023150"/>
    </source>
</evidence>
<keyword evidence="5 11" id="KW-0500">Molybdenum</keyword>
<dbReference type="InterPro" id="IPR036135">
    <property type="entry name" value="MoeA_linker/N_sf"/>
</dbReference>
<proteinExistence type="inferred from homology"/>
<dbReference type="EMBL" id="PDPS01000035">
    <property type="protein sequence ID" value="PID56357.1"/>
    <property type="molecule type" value="Genomic_DNA"/>
</dbReference>
<evidence type="ECO:0000256" key="7">
    <source>
        <dbReference type="ARBA" id="ARBA00022723"/>
    </source>
</evidence>
<dbReference type="PANTHER" id="PTHR10192">
    <property type="entry name" value="MOLYBDOPTERIN BIOSYNTHESIS PROTEIN"/>
    <property type="match status" value="1"/>
</dbReference>
<dbReference type="FunFam" id="2.170.190.11:FF:000001">
    <property type="entry name" value="Molybdopterin molybdenumtransferase"/>
    <property type="match status" value="1"/>
</dbReference>
<dbReference type="Pfam" id="PF00994">
    <property type="entry name" value="MoCF_biosynth"/>
    <property type="match status" value="1"/>
</dbReference>
<comment type="similarity">
    <text evidence="4 11">Belongs to the MoeA family.</text>
</comment>
<comment type="caution">
    <text evidence="13">The sequence shown here is derived from an EMBL/GenBank/DDBJ whole genome shotgun (WGS) entry which is preliminary data.</text>
</comment>
<evidence type="ECO:0000256" key="6">
    <source>
        <dbReference type="ARBA" id="ARBA00022679"/>
    </source>
</evidence>
<dbReference type="SUPFAM" id="SSF63867">
    <property type="entry name" value="MoeA C-terminal domain-like"/>
    <property type="match status" value="1"/>
</dbReference>
<dbReference type="InterPro" id="IPR036688">
    <property type="entry name" value="MoeA_C_domain_IV_sf"/>
</dbReference>
<dbReference type="UniPathway" id="UPA00344"/>
<evidence type="ECO:0000256" key="10">
    <source>
        <dbReference type="ARBA" id="ARBA00047317"/>
    </source>
</evidence>
<dbReference type="InterPro" id="IPR036425">
    <property type="entry name" value="MoaB/Mog-like_dom_sf"/>
</dbReference>
<dbReference type="PANTHER" id="PTHR10192:SF5">
    <property type="entry name" value="GEPHYRIN"/>
    <property type="match status" value="1"/>
</dbReference>
<dbReference type="SMART" id="SM00852">
    <property type="entry name" value="MoCF_biosynth"/>
    <property type="match status" value="1"/>
</dbReference>
<dbReference type="InterPro" id="IPR038987">
    <property type="entry name" value="MoeA-like"/>
</dbReference>
<dbReference type="AlphaFoldDB" id="A0A2G6E324"/>
<dbReference type="SUPFAM" id="SSF53218">
    <property type="entry name" value="Molybdenum cofactor biosynthesis proteins"/>
    <property type="match status" value="1"/>
</dbReference>
<evidence type="ECO:0000256" key="3">
    <source>
        <dbReference type="ARBA" id="ARBA00005046"/>
    </source>
</evidence>
<dbReference type="Gene3D" id="2.40.340.10">
    <property type="entry name" value="MoeA, C-terminal, domain IV"/>
    <property type="match status" value="1"/>
</dbReference>
<dbReference type="Pfam" id="PF03454">
    <property type="entry name" value="MoeA_C"/>
    <property type="match status" value="1"/>
</dbReference>
<keyword evidence="9 11" id="KW-0501">Molybdenum cofactor biosynthesis</keyword>
<keyword evidence="7 11" id="KW-0479">Metal-binding</keyword>
<evidence type="ECO:0000256" key="1">
    <source>
        <dbReference type="ARBA" id="ARBA00001946"/>
    </source>
</evidence>
<dbReference type="InterPro" id="IPR001453">
    <property type="entry name" value="MoaB/Mog_dom"/>
</dbReference>
<evidence type="ECO:0000259" key="12">
    <source>
        <dbReference type="SMART" id="SM00852"/>
    </source>
</evidence>
<dbReference type="NCBIfam" id="NF045515">
    <property type="entry name" value="Glp_gephyrin"/>
    <property type="match status" value="1"/>
</dbReference>
<dbReference type="InterPro" id="IPR008284">
    <property type="entry name" value="MoCF_biosynth_CS"/>
</dbReference>
<dbReference type="GO" id="GO:0006777">
    <property type="term" value="P:Mo-molybdopterin cofactor biosynthetic process"/>
    <property type="evidence" value="ECO:0007669"/>
    <property type="project" value="UniProtKB-UniRule"/>
</dbReference>
<dbReference type="EC" id="2.10.1.1" evidence="11"/>
<evidence type="ECO:0000256" key="11">
    <source>
        <dbReference type="RuleBase" id="RU365090"/>
    </source>
</evidence>
<dbReference type="Gene3D" id="3.90.105.10">
    <property type="entry name" value="Molybdopterin biosynthesis moea protein, domain 2"/>
    <property type="match status" value="1"/>
</dbReference>
<evidence type="ECO:0000313" key="14">
    <source>
        <dbReference type="Proteomes" id="UP000229740"/>
    </source>
</evidence>
<keyword evidence="6 11" id="KW-0808">Transferase</keyword>
<evidence type="ECO:0000256" key="8">
    <source>
        <dbReference type="ARBA" id="ARBA00022842"/>
    </source>
</evidence>
<evidence type="ECO:0000256" key="4">
    <source>
        <dbReference type="ARBA" id="ARBA00010763"/>
    </source>
</evidence>
<dbReference type="GO" id="GO:0061599">
    <property type="term" value="F:molybdopterin molybdotransferase activity"/>
    <property type="evidence" value="ECO:0007669"/>
    <property type="project" value="UniProtKB-UniRule"/>
</dbReference>